<dbReference type="Ensembl" id="ENSAOCT00000029787.2">
    <property type="protein sequence ID" value="ENSAOCP00000010329.2"/>
    <property type="gene ID" value="ENSAOCG00000014591.2"/>
</dbReference>
<evidence type="ECO:0000256" key="1">
    <source>
        <dbReference type="ARBA" id="ARBA00008705"/>
    </source>
</evidence>
<evidence type="ECO:0000313" key="9">
    <source>
        <dbReference type="Proteomes" id="UP001501940"/>
    </source>
</evidence>
<comment type="similarity">
    <text evidence="1 6">Belongs to the globin family.</text>
</comment>
<organism evidence="8 9">
    <name type="scientific">Amphiprion ocellaris</name>
    <name type="common">Clown anemonefish</name>
    <dbReference type="NCBI Taxonomy" id="80972"/>
    <lineage>
        <taxon>Eukaryota</taxon>
        <taxon>Metazoa</taxon>
        <taxon>Chordata</taxon>
        <taxon>Craniata</taxon>
        <taxon>Vertebrata</taxon>
        <taxon>Euteleostomi</taxon>
        <taxon>Actinopterygii</taxon>
        <taxon>Neopterygii</taxon>
        <taxon>Teleostei</taxon>
        <taxon>Neoteleostei</taxon>
        <taxon>Acanthomorphata</taxon>
        <taxon>Ovalentaria</taxon>
        <taxon>Pomacentridae</taxon>
        <taxon>Amphiprion</taxon>
    </lineage>
</organism>
<reference evidence="8" key="3">
    <citation type="submission" date="2025-09" db="UniProtKB">
        <authorList>
            <consortium name="Ensembl"/>
        </authorList>
    </citation>
    <scope>IDENTIFICATION</scope>
</reference>
<sequence length="136" mass="16287">MESIPTDLGQRHGTPWTDHHIFFYFWRLFDTHPECKDAFLVFRDIDDLETLRNSRELRAHSLSIMSFIEKTVARIDQDELLFELILDLGKKHYQYNVLPKYYQASLAEFIQAVQPVLKEHWSSDLEEAWKVNRFAQ</sequence>
<keyword evidence="6" id="KW-0813">Transport</keyword>
<evidence type="ECO:0000256" key="2">
    <source>
        <dbReference type="ARBA" id="ARBA00022617"/>
    </source>
</evidence>
<keyword evidence="6" id="KW-0561">Oxygen transport</keyword>
<dbReference type="STRING" id="80972.ENSAOCP00000010329"/>
<dbReference type="Gene3D" id="1.10.490.10">
    <property type="entry name" value="Globins"/>
    <property type="match status" value="1"/>
</dbReference>
<name>A0A3Q1BCT2_AMPOC</name>
<dbReference type="PANTHER" id="PTHR46458">
    <property type="entry name" value="BLR2807 PROTEIN"/>
    <property type="match status" value="1"/>
</dbReference>
<evidence type="ECO:0000256" key="5">
    <source>
        <dbReference type="ARBA" id="ARBA00046401"/>
    </source>
</evidence>
<dbReference type="SUPFAM" id="SSF46458">
    <property type="entry name" value="Globin-like"/>
    <property type="match status" value="1"/>
</dbReference>
<dbReference type="Proteomes" id="UP001501940">
    <property type="component" value="Chromosome 12"/>
</dbReference>
<feature type="domain" description="Globin" evidence="7">
    <location>
        <begin position="1"/>
        <end position="136"/>
    </location>
</feature>
<dbReference type="PROSITE" id="PS01033">
    <property type="entry name" value="GLOBIN"/>
    <property type="match status" value="1"/>
</dbReference>
<evidence type="ECO:0000256" key="3">
    <source>
        <dbReference type="ARBA" id="ARBA00022723"/>
    </source>
</evidence>
<evidence type="ECO:0000256" key="4">
    <source>
        <dbReference type="ARBA" id="ARBA00023004"/>
    </source>
</evidence>
<dbReference type="InterPro" id="IPR012292">
    <property type="entry name" value="Globin/Proto"/>
</dbReference>
<keyword evidence="3" id="KW-0479">Metal-binding</keyword>
<dbReference type="GO" id="GO:0046872">
    <property type="term" value="F:metal ion binding"/>
    <property type="evidence" value="ECO:0007669"/>
    <property type="project" value="UniProtKB-KW"/>
</dbReference>
<dbReference type="GeneTree" id="ENSGT01000000220603"/>
<dbReference type="AlphaFoldDB" id="A0A3Q1BCT2"/>
<accession>A0A3Q1BCT2</accession>
<comment type="subunit">
    <text evidence="5">Monomer. Homodimers and homotetramers. Mainly monomeric but also detected as part of homodimers and homotetramers.</text>
</comment>
<dbReference type="PANTHER" id="PTHR46458:SF2">
    <property type="entry name" value="X GLOBIN"/>
    <property type="match status" value="1"/>
</dbReference>
<evidence type="ECO:0000259" key="7">
    <source>
        <dbReference type="PROSITE" id="PS01033"/>
    </source>
</evidence>
<keyword evidence="4" id="KW-0408">Iron</keyword>
<protein>
    <recommendedName>
        <fullName evidence="7">Globin domain-containing protein</fullName>
    </recommendedName>
</protein>
<dbReference type="GO" id="GO:0020037">
    <property type="term" value="F:heme binding"/>
    <property type="evidence" value="ECO:0007669"/>
    <property type="project" value="InterPro"/>
</dbReference>
<keyword evidence="2 6" id="KW-0349">Heme</keyword>
<dbReference type="GO" id="GO:0005344">
    <property type="term" value="F:oxygen carrier activity"/>
    <property type="evidence" value="ECO:0007669"/>
    <property type="project" value="UniProtKB-KW"/>
</dbReference>
<evidence type="ECO:0000256" key="6">
    <source>
        <dbReference type="RuleBase" id="RU000356"/>
    </source>
</evidence>
<proteinExistence type="inferred from homology"/>
<dbReference type="InterPro" id="IPR050532">
    <property type="entry name" value="Globin-like_OT"/>
</dbReference>
<reference evidence="8" key="2">
    <citation type="submission" date="2025-08" db="UniProtKB">
        <authorList>
            <consortium name="Ensembl"/>
        </authorList>
    </citation>
    <scope>IDENTIFICATION</scope>
</reference>
<keyword evidence="9" id="KW-1185">Reference proteome</keyword>
<dbReference type="GO" id="GO:0019825">
    <property type="term" value="F:oxygen binding"/>
    <property type="evidence" value="ECO:0007669"/>
    <property type="project" value="InterPro"/>
</dbReference>
<evidence type="ECO:0000313" key="8">
    <source>
        <dbReference type="Ensembl" id="ENSAOCP00000010329.2"/>
    </source>
</evidence>
<dbReference type="InterPro" id="IPR000971">
    <property type="entry name" value="Globin"/>
</dbReference>
<dbReference type="Pfam" id="PF00042">
    <property type="entry name" value="Globin"/>
    <property type="match status" value="1"/>
</dbReference>
<reference evidence="8 9" key="1">
    <citation type="submission" date="2022-01" db="EMBL/GenBank/DDBJ databases">
        <title>A chromosome-scale genome assembly of the false clownfish, Amphiprion ocellaris.</title>
        <authorList>
            <person name="Ryu T."/>
        </authorList>
    </citation>
    <scope>NUCLEOTIDE SEQUENCE [LARGE SCALE GENOMIC DNA]</scope>
</reference>
<dbReference type="InterPro" id="IPR009050">
    <property type="entry name" value="Globin-like_sf"/>
</dbReference>